<protein>
    <submittedName>
        <fullName evidence="3">Glycine betaine/choline ABC transporter substrate-binding protein</fullName>
    </submittedName>
</protein>
<dbReference type="AlphaFoldDB" id="W9AUP4"/>
<dbReference type="GO" id="GO:0043190">
    <property type="term" value="C:ATP-binding cassette (ABC) transporter complex"/>
    <property type="evidence" value="ECO:0007669"/>
    <property type="project" value="InterPro"/>
</dbReference>
<reference evidence="3" key="1">
    <citation type="submission" date="2014-03" db="EMBL/GenBank/DDBJ databases">
        <title>Draft Genome Sequence of Mycobacterium cosmeticum DSM 44829.</title>
        <authorList>
            <person name="Croce O."/>
            <person name="Robert C."/>
            <person name="Raoult D."/>
            <person name="Drancourt M."/>
        </authorList>
    </citation>
    <scope>NUCLEOTIDE SEQUENCE [LARGE SCALE GENOMIC DNA]</scope>
    <source>
        <strain evidence="3">DSM 44829</strain>
    </source>
</reference>
<dbReference type="eggNOG" id="COG1732">
    <property type="taxonomic scope" value="Bacteria"/>
</dbReference>
<dbReference type="Pfam" id="PF04069">
    <property type="entry name" value="OpuAC"/>
    <property type="match status" value="1"/>
</dbReference>
<dbReference type="OrthoDB" id="4774756at2"/>
<sequence>MRRMLPRLAALLVLVVAGCSTPPPPPSVTVGAQDDAESALLAHLYAAALRFYGSAAHVRVDRDPVGGLDSGDVDVVPGLTGALLTRFQPDAPARSAAQVYRSMVAALPEGLAAGDYADTTSDKPLPAVTDRTARAWGAADTLALLPRCAALRVGRVAGEPAPGSLAACVLPKAREFPDAAALFDALRAGTIDVAWTSAAAPDIPDQVTVLPDRTALVRAENVVPVYRRNTLTDPQVRSINELAGVLDTDALAQMRAKVAAGQDPGVVAAAYLDAHPLGR</sequence>
<reference evidence="3" key="2">
    <citation type="submission" date="2014-03" db="EMBL/GenBank/DDBJ databases">
        <authorList>
            <person name="Urmite Genomes"/>
        </authorList>
    </citation>
    <scope>NUCLEOTIDE SEQUENCE</scope>
    <source>
        <strain evidence="3">DSM 44829</strain>
    </source>
</reference>
<dbReference type="InterPro" id="IPR007210">
    <property type="entry name" value="ABC_Gly_betaine_transp_sub-bd"/>
</dbReference>
<proteinExistence type="predicted"/>
<dbReference type="SUPFAM" id="SSF53850">
    <property type="entry name" value="Periplasmic binding protein-like II"/>
    <property type="match status" value="1"/>
</dbReference>
<keyword evidence="1" id="KW-0732">Signal</keyword>
<dbReference type="PROSITE" id="PS51257">
    <property type="entry name" value="PROKAR_LIPOPROTEIN"/>
    <property type="match status" value="1"/>
</dbReference>
<evidence type="ECO:0000259" key="2">
    <source>
        <dbReference type="Pfam" id="PF04069"/>
    </source>
</evidence>
<feature type="chain" id="PRO_5039705849" evidence="1">
    <location>
        <begin position="23"/>
        <end position="279"/>
    </location>
</feature>
<accession>W9AUP4</accession>
<dbReference type="STRING" id="258533.BN977_01385"/>
<keyword evidence="4" id="KW-1185">Reference proteome</keyword>
<organism evidence="3 4">
    <name type="scientific">Mycolicibacterium cosmeticum</name>
    <dbReference type="NCBI Taxonomy" id="258533"/>
    <lineage>
        <taxon>Bacteria</taxon>
        <taxon>Bacillati</taxon>
        <taxon>Actinomycetota</taxon>
        <taxon>Actinomycetes</taxon>
        <taxon>Mycobacteriales</taxon>
        <taxon>Mycobacteriaceae</taxon>
        <taxon>Mycolicibacterium</taxon>
    </lineage>
</organism>
<evidence type="ECO:0000313" key="4">
    <source>
        <dbReference type="Proteomes" id="UP000028870"/>
    </source>
</evidence>
<dbReference type="Proteomes" id="UP000028870">
    <property type="component" value="Unassembled WGS sequence"/>
</dbReference>
<name>W9AUP4_MYCCO</name>
<dbReference type="EMBL" id="CCBB010000001">
    <property type="protein sequence ID" value="CDO06592.1"/>
    <property type="molecule type" value="Genomic_DNA"/>
</dbReference>
<evidence type="ECO:0000256" key="1">
    <source>
        <dbReference type="SAM" id="SignalP"/>
    </source>
</evidence>
<evidence type="ECO:0000313" key="3">
    <source>
        <dbReference type="EMBL" id="CDO06592.1"/>
    </source>
</evidence>
<feature type="signal peptide" evidence="1">
    <location>
        <begin position="1"/>
        <end position="22"/>
    </location>
</feature>
<gene>
    <name evidence="3" type="ORF">BN977_01385</name>
</gene>
<dbReference type="GO" id="GO:0022857">
    <property type="term" value="F:transmembrane transporter activity"/>
    <property type="evidence" value="ECO:0007669"/>
    <property type="project" value="InterPro"/>
</dbReference>
<comment type="caution">
    <text evidence="3">The sequence shown here is derived from an EMBL/GenBank/DDBJ whole genome shotgun (WGS) entry which is preliminary data.</text>
</comment>
<feature type="domain" description="ABC-type glycine betaine transport system substrate-binding" evidence="2">
    <location>
        <begin position="180"/>
        <end position="273"/>
    </location>
</feature>
<dbReference type="Gene3D" id="3.40.190.10">
    <property type="entry name" value="Periplasmic binding protein-like II"/>
    <property type="match status" value="2"/>
</dbReference>